<keyword evidence="4 6" id="KW-1133">Transmembrane helix</keyword>
<comment type="caution">
    <text evidence="7">The sequence shown here is derived from an EMBL/GenBank/DDBJ whole genome shotgun (WGS) entry which is preliminary data.</text>
</comment>
<dbReference type="Proteomes" id="UP000318331">
    <property type="component" value="Unassembled WGS sequence"/>
</dbReference>
<feature type="transmembrane region" description="Helical" evidence="6">
    <location>
        <begin position="400"/>
        <end position="421"/>
    </location>
</feature>
<name>A0A543HYI1_9MICO</name>
<accession>A0A543HYI1</accession>
<dbReference type="EMBL" id="VFPN01000002">
    <property type="protein sequence ID" value="TQM63392.1"/>
    <property type="molecule type" value="Genomic_DNA"/>
</dbReference>
<evidence type="ECO:0000256" key="2">
    <source>
        <dbReference type="ARBA" id="ARBA00022475"/>
    </source>
</evidence>
<feature type="transmembrane region" description="Helical" evidence="6">
    <location>
        <begin position="264"/>
        <end position="283"/>
    </location>
</feature>
<evidence type="ECO:0000256" key="5">
    <source>
        <dbReference type="ARBA" id="ARBA00023136"/>
    </source>
</evidence>
<feature type="transmembrane region" description="Helical" evidence="6">
    <location>
        <begin position="163"/>
        <end position="184"/>
    </location>
</feature>
<sequence length="443" mass="45023">MTSPAEELRQPQESTATIGAGGASRVAVASVVAAAAGYLVMLVATRSLGKIGSADFLAYWSLLFMIFGVLSGIQNEVTRAVGATLITPSTPGIGTRSARALPWALGVGAVLGLLLLSTSPLWAASLLPDNTTVLVIILSLAAVLFSGQAAVTGAVAGRRQWPLYATLISLDAVARLAVAVAVAVLTHSLWGIEAACAAGTLVWVVALLVSRDTRSAAGAYADVPAPRLLRNYGHAILTTASSSVLVVGFPILLRATTSVEDYQLAAPLVLAISLTRAPIMIPLQAFQGVAISAFMRSTSHRLGALVKPVVLLTGIGVVGGIAAVFIGPPIMSIFGAGFGDISGLLLGVLTLDAVLMAILTLTGTALLALGRHGSYSLGWVVAAVLSVLLLLLPGTVETRAAVSLSVGPVLGIITHIVAIVLTRPAASADDGAETSESTEQTPL</sequence>
<reference evidence="7 8" key="1">
    <citation type="submission" date="2019-06" db="EMBL/GenBank/DDBJ databases">
        <title>Sequencing the genomes of 1000 actinobacteria strains.</title>
        <authorList>
            <person name="Klenk H.-P."/>
        </authorList>
    </citation>
    <scope>NUCLEOTIDE SEQUENCE [LARGE SCALE GENOMIC DNA]</scope>
    <source>
        <strain evidence="7 8">DSM 18031</strain>
    </source>
</reference>
<proteinExistence type="predicted"/>
<evidence type="ECO:0000256" key="3">
    <source>
        <dbReference type="ARBA" id="ARBA00022692"/>
    </source>
</evidence>
<feature type="transmembrane region" description="Helical" evidence="6">
    <location>
        <begin position="103"/>
        <end position="127"/>
    </location>
</feature>
<evidence type="ECO:0008006" key="9">
    <source>
        <dbReference type="Google" id="ProtNLM"/>
    </source>
</evidence>
<dbReference type="AlphaFoldDB" id="A0A543HYI1"/>
<evidence type="ECO:0000256" key="4">
    <source>
        <dbReference type="ARBA" id="ARBA00022989"/>
    </source>
</evidence>
<keyword evidence="3 6" id="KW-0812">Transmembrane</keyword>
<feature type="transmembrane region" description="Helical" evidence="6">
    <location>
        <begin position="346"/>
        <end position="369"/>
    </location>
</feature>
<evidence type="ECO:0000313" key="7">
    <source>
        <dbReference type="EMBL" id="TQM63392.1"/>
    </source>
</evidence>
<comment type="subcellular location">
    <subcellularLocation>
        <location evidence="1">Cell membrane</location>
        <topology evidence="1">Multi-pass membrane protein</topology>
    </subcellularLocation>
</comment>
<feature type="transmembrane region" description="Helical" evidence="6">
    <location>
        <begin position="26"/>
        <end position="44"/>
    </location>
</feature>
<organism evidence="7 8">
    <name type="scientific">Klugiella xanthotipulae</name>
    <dbReference type="NCBI Taxonomy" id="244735"/>
    <lineage>
        <taxon>Bacteria</taxon>
        <taxon>Bacillati</taxon>
        <taxon>Actinomycetota</taxon>
        <taxon>Actinomycetes</taxon>
        <taxon>Micrococcales</taxon>
        <taxon>Microbacteriaceae</taxon>
        <taxon>Klugiella</taxon>
    </lineage>
</organism>
<dbReference type="GO" id="GO:0005886">
    <property type="term" value="C:plasma membrane"/>
    <property type="evidence" value="ECO:0007669"/>
    <property type="project" value="UniProtKB-SubCell"/>
</dbReference>
<dbReference type="InterPro" id="IPR050833">
    <property type="entry name" value="Poly_Biosynth_Transport"/>
</dbReference>
<dbReference type="OrthoDB" id="4771963at2"/>
<protein>
    <recommendedName>
        <fullName evidence="9">O-antigen/teichoic acid export membrane protein</fullName>
    </recommendedName>
</protein>
<evidence type="ECO:0000313" key="8">
    <source>
        <dbReference type="Proteomes" id="UP000318331"/>
    </source>
</evidence>
<feature type="transmembrane region" description="Helical" evidence="6">
    <location>
        <begin position="231"/>
        <end position="252"/>
    </location>
</feature>
<dbReference type="RefSeq" id="WP_141917446.1">
    <property type="nucleotide sequence ID" value="NZ_BAAAYS010000011.1"/>
</dbReference>
<feature type="transmembrane region" description="Helical" evidence="6">
    <location>
        <begin position="304"/>
        <end position="326"/>
    </location>
</feature>
<keyword evidence="5 6" id="KW-0472">Membrane</keyword>
<evidence type="ECO:0000256" key="6">
    <source>
        <dbReference type="SAM" id="Phobius"/>
    </source>
</evidence>
<feature type="transmembrane region" description="Helical" evidence="6">
    <location>
        <begin position="190"/>
        <end position="210"/>
    </location>
</feature>
<feature type="transmembrane region" description="Helical" evidence="6">
    <location>
        <begin position="133"/>
        <end position="156"/>
    </location>
</feature>
<dbReference type="PANTHER" id="PTHR30250">
    <property type="entry name" value="PST FAMILY PREDICTED COLANIC ACID TRANSPORTER"/>
    <property type="match status" value="1"/>
</dbReference>
<feature type="transmembrane region" description="Helical" evidence="6">
    <location>
        <begin position="56"/>
        <end position="73"/>
    </location>
</feature>
<feature type="transmembrane region" description="Helical" evidence="6">
    <location>
        <begin position="376"/>
        <end position="394"/>
    </location>
</feature>
<gene>
    <name evidence="7" type="ORF">FB466_1654</name>
</gene>
<keyword evidence="2" id="KW-1003">Cell membrane</keyword>
<evidence type="ECO:0000256" key="1">
    <source>
        <dbReference type="ARBA" id="ARBA00004651"/>
    </source>
</evidence>
<keyword evidence="8" id="KW-1185">Reference proteome</keyword>
<dbReference type="PANTHER" id="PTHR30250:SF11">
    <property type="entry name" value="O-ANTIGEN TRANSPORTER-RELATED"/>
    <property type="match status" value="1"/>
</dbReference>